<name>A0AAD5IVB7_ACENE</name>
<organism evidence="7 8">
    <name type="scientific">Acer negundo</name>
    <name type="common">Box elder</name>
    <dbReference type="NCBI Taxonomy" id="4023"/>
    <lineage>
        <taxon>Eukaryota</taxon>
        <taxon>Viridiplantae</taxon>
        <taxon>Streptophyta</taxon>
        <taxon>Embryophyta</taxon>
        <taxon>Tracheophyta</taxon>
        <taxon>Spermatophyta</taxon>
        <taxon>Magnoliopsida</taxon>
        <taxon>eudicotyledons</taxon>
        <taxon>Gunneridae</taxon>
        <taxon>Pentapetalae</taxon>
        <taxon>rosids</taxon>
        <taxon>malvids</taxon>
        <taxon>Sapindales</taxon>
        <taxon>Sapindaceae</taxon>
        <taxon>Hippocastanoideae</taxon>
        <taxon>Acereae</taxon>
        <taxon>Acer</taxon>
    </lineage>
</organism>
<proteinExistence type="inferred from homology"/>
<feature type="domain" description="Exostosin GT47" evidence="6">
    <location>
        <begin position="1"/>
        <end position="114"/>
    </location>
</feature>
<evidence type="ECO:0000256" key="4">
    <source>
        <dbReference type="ARBA" id="ARBA00022968"/>
    </source>
</evidence>
<keyword evidence="3" id="KW-0808">Transferase</keyword>
<evidence type="ECO:0000313" key="7">
    <source>
        <dbReference type="EMBL" id="KAI9178054.1"/>
    </source>
</evidence>
<reference evidence="7" key="1">
    <citation type="journal article" date="2022" name="Plant J.">
        <title>Strategies of tolerance reflected in two North American maple genomes.</title>
        <authorList>
            <person name="McEvoy S.L."/>
            <person name="Sezen U.U."/>
            <person name="Trouern-Trend A."/>
            <person name="McMahon S.M."/>
            <person name="Schaberg P.G."/>
            <person name="Yang J."/>
            <person name="Wegrzyn J.L."/>
            <person name="Swenson N.G."/>
        </authorList>
    </citation>
    <scope>NUCLEOTIDE SEQUENCE</scope>
    <source>
        <strain evidence="7">91603</strain>
    </source>
</reference>
<dbReference type="Proteomes" id="UP001064489">
    <property type="component" value="Chromosome 5"/>
</dbReference>
<comment type="similarity">
    <text evidence="2">Belongs to the glycosyltransferase 47 family.</text>
</comment>
<dbReference type="InterPro" id="IPR004263">
    <property type="entry name" value="Exostosin"/>
</dbReference>
<keyword evidence="4" id="KW-0812">Transmembrane</keyword>
<keyword evidence="5" id="KW-0333">Golgi apparatus</keyword>
<dbReference type="GO" id="GO:0016757">
    <property type="term" value="F:glycosyltransferase activity"/>
    <property type="evidence" value="ECO:0007669"/>
    <property type="project" value="UniProtKB-KW"/>
</dbReference>
<sequence>MEKRFKIYVYEEGELPLFHDGPCNDIYSLEGPLFRDLEFYNIYQTKDFDEALVFFLPFSAVKLVQYLYVPGDYKIPDIGRTVVDYIKTISIKYPFWNQSLGIDHFMLACHDWISKSILYSFRSSVVPILC</sequence>
<evidence type="ECO:0000259" key="6">
    <source>
        <dbReference type="Pfam" id="PF03016"/>
    </source>
</evidence>
<dbReference type="GO" id="GO:0000139">
    <property type="term" value="C:Golgi membrane"/>
    <property type="evidence" value="ECO:0007669"/>
    <property type="project" value="UniProtKB-SubCell"/>
</dbReference>
<comment type="caution">
    <text evidence="7">The sequence shown here is derived from an EMBL/GenBank/DDBJ whole genome shotgun (WGS) entry which is preliminary data.</text>
</comment>
<dbReference type="PANTHER" id="PTHR11062:SF300">
    <property type="entry name" value="EXOSTOSIN GT47 DOMAIN-CONTAINING PROTEIN"/>
    <property type="match status" value="1"/>
</dbReference>
<keyword evidence="8" id="KW-1185">Reference proteome</keyword>
<dbReference type="PANTHER" id="PTHR11062">
    <property type="entry name" value="EXOSTOSIN HEPARAN SULFATE GLYCOSYLTRANSFERASE -RELATED"/>
    <property type="match status" value="1"/>
</dbReference>
<reference evidence="7" key="2">
    <citation type="submission" date="2023-02" db="EMBL/GenBank/DDBJ databases">
        <authorList>
            <person name="Swenson N.G."/>
            <person name="Wegrzyn J.L."/>
            <person name="Mcevoy S.L."/>
        </authorList>
    </citation>
    <scope>NUCLEOTIDE SEQUENCE</scope>
    <source>
        <strain evidence="7">91603</strain>
        <tissue evidence="7">Leaf</tissue>
    </source>
</reference>
<comment type="subcellular location">
    <subcellularLocation>
        <location evidence="1">Golgi apparatus membrane</location>
        <topology evidence="1">Single-pass type II membrane protein</topology>
    </subcellularLocation>
</comment>
<evidence type="ECO:0000256" key="1">
    <source>
        <dbReference type="ARBA" id="ARBA00004323"/>
    </source>
</evidence>
<dbReference type="AlphaFoldDB" id="A0AAD5IVB7"/>
<accession>A0AAD5IVB7</accession>
<protein>
    <recommendedName>
        <fullName evidence="6">Exostosin GT47 domain-containing protein</fullName>
    </recommendedName>
</protein>
<gene>
    <name evidence="7" type="ORF">LWI28_022159</name>
</gene>
<evidence type="ECO:0000256" key="3">
    <source>
        <dbReference type="ARBA" id="ARBA00022676"/>
    </source>
</evidence>
<keyword evidence="3" id="KW-0328">Glycosyltransferase</keyword>
<dbReference type="EMBL" id="JAJSOW010000102">
    <property type="protein sequence ID" value="KAI9178054.1"/>
    <property type="molecule type" value="Genomic_DNA"/>
</dbReference>
<evidence type="ECO:0000256" key="2">
    <source>
        <dbReference type="ARBA" id="ARBA00010271"/>
    </source>
</evidence>
<dbReference type="Pfam" id="PF03016">
    <property type="entry name" value="Exostosin_GT47"/>
    <property type="match status" value="1"/>
</dbReference>
<keyword evidence="4" id="KW-0735">Signal-anchor</keyword>
<evidence type="ECO:0000256" key="5">
    <source>
        <dbReference type="ARBA" id="ARBA00023034"/>
    </source>
</evidence>
<dbReference type="InterPro" id="IPR040911">
    <property type="entry name" value="Exostosin_GT47"/>
</dbReference>
<evidence type="ECO:0000313" key="8">
    <source>
        <dbReference type="Proteomes" id="UP001064489"/>
    </source>
</evidence>